<dbReference type="PANTHER" id="PTHR42957:SF1">
    <property type="entry name" value="HELICASE MJ1565-RELATED"/>
    <property type="match status" value="1"/>
</dbReference>
<reference evidence="2 3" key="1">
    <citation type="journal article" date="2020" name="Int. J. Syst. Evol. Microbiol.">
        <title>Reclassification of Streptomyces castelarensis and Streptomyces sporoclivatus as later heterotypic synonyms of Streptomyces antimycoticus.</title>
        <authorList>
            <person name="Komaki H."/>
            <person name="Tamura T."/>
        </authorList>
    </citation>
    <scope>NUCLEOTIDE SEQUENCE [LARGE SCALE GENOMIC DNA]</scope>
    <source>
        <strain evidence="2 3">NBRC 100767</strain>
    </source>
</reference>
<dbReference type="InterPro" id="IPR027417">
    <property type="entry name" value="P-loop_NTPase"/>
</dbReference>
<dbReference type="InterPro" id="IPR002789">
    <property type="entry name" value="HerA_central"/>
</dbReference>
<gene>
    <name evidence="2" type="ORF">SSPO_052310</name>
</gene>
<proteinExistence type="predicted"/>
<dbReference type="Pfam" id="PF01935">
    <property type="entry name" value="DUF87"/>
    <property type="match status" value="1"/>
</dbReference>
<dbReference type="SUPFAM" id="SSF52540">
    <property type="entry name" value="P-loop containing nucleoside triphosphate hydrolases"/>
    <property type="match status" value="1"/>
</dbReference>
<dbReference type="Gene3D" id="3.40.50.300">
    <property type="entry name" value="P-loop containing nucleotide triphosphate hydrolases"/>
    <property type="match status" value="2"/>
</dbReference>
<dbReference type="InterPro" id="IPR008571">
    <property type="entry name" value="HerA-like"/>
</dbReference>
<evidence type="ECO:0000313" key="3">
    <source>
        <dbReference type="Proteomes" id="UP000463951"/>
    </source>
</evidence>
<dbReference type="Proteomes" id="UP000463951">
    <property type="component" value="Chromosome"/>
</dbReference>
<protein>
    <recommendedName>
        <fullName evidence="1">Helicase HerA central domain-containing protein</fullName>
    </recommendedName>
</protein>
<dbReference type="PANTHER" id="PTHR42957">
    <property type="entry name" value="HELICASE MJ1565-RELATED"/>
    <property type="match status" value="1"/>
</dbReference>
<sequence length="700" mass="77154">MSRLSGIAGAATAGGSPLTALLDGAKRLGGIYHLDYDKAIVITDDFVKRGAGGIPRNGFLLAAATVPTKETNAPLDEDEVILLRVRGTAALPNESELIATRLAAMRTADVRDQRPEAVIDNLTSSQIEMSAFDCEVLGTFYADTVARQPYVQWGADIDNVYSGARYFVYLPSAEVLSFLASYPDKTPEEIEKKEEPDLIDIGVVRFASTRRRAVAAKMDNVPVQVRVTDFISRKTAVLGMTRVGKSNTNKSLCTAVFEHAARTGKDIGQLIFDPQGEYANVNEQDKTGLRLLGIGSDRVRIYKMKPDPNDDQEFPLAVNFYDTNEFPMVWEMLGDSLADMSASYANAFKTARLLEPDRDDYPVGPAGDREYYDALCDVQRGKLAFYALLAKAGYPGSSPGFTLRFKMDKATRAALDGDRPGIIELINPRNGICAVHSPAEAKTVVTWLSERIAEVVSDAVPPAYQQVNAATWQSCDPFMAVLAVFDARVGGAVINRIRTLVDFHDPASRGDLADKVWDDLVAGRLVIIDLSVGSDRVTTILSERLVFRLIDRANQRFRANLPNVPIQIVVEEAHNLFDRTKAGKSTVKDDPWVRLAKEAAKYEMGLVYATQEVTSVDKRILSNTSNWIVAHLNSDNETRELSHYYDFAVFAEGLRKVEDRGYARMKTFSGKYIVPVQIAKFDHAMINRAREAAGLSPINP</sequence>
<evidence type="ECO:0000259" key="1">
    <source>
        <dbReference type="Pfam" id="PF01935"/>
    </source>
</evidence>
<organism evidence="2 3">
    <name type="scientific">Streptomyces antimycoticus</name>
    <dbReference type="NCBI Taxonomy" id="68175"/>
    <lineage>
        <taxon>Bacteria</taxon>
        <taxon>Bacillati</taxon>
        <taxon>Actinomycetota</taxon>
        <taxon>Actinomycetes</taxon>
        <taxon>Kitasatosporales</taxon>
        <taxon>Streptomycetaceae</taxon>
        <taxon>Streptomyces</taxon>
        <taxon>Streptomyces violaceusniger group</taxon>
    </lineage>
</organism>
<feature type="domain" description="Helicase HerA central" evidence="1">
    <location>
        <begin position="217"/>
        <end position="315"/>
    </location>
</feature>
<dbReference type="AlphaFoldDB" id="A0A499UL84"/>
<evidence type="ECO:0000313" key="2">
    <source>
        <dbReference type="EMBL" id="BBJ42513.1"/>
    </source>
</evidence>
<accession>A0A499UL84</accession>
<dbReference type="EMBL" id="AP019620">
    <property type="protein sequence ID" value="BBJ42513.1"/>
    <property type="molecule type" value="Genomic_DNA"/>
</dbReference>
<name>A0A499UL84_9ACTN</name>